<dbReference type="EMBL" id="KY684094">
    <property type="protein sequence ID" value="ARF10055.1"/>
    <property type="molecule type" value="Genomic_DNA"/>
</dbReference>
<evidence type="ECO:0000313" key="3">
    <source>
        <dbReference type="EMBL" id="ARF10055.1"/>
    </source>
</evidence>
<dbReference type="PROSITE" id="PS51301">
    <property type="entry name" value="KILA_N"/>
    <property type="match status" value="1"/>
</dbReference>
<dbReference type="Pfam" id="PF12299">
    <property type="entry name" value="DUF3627"/>
    <property type="match status" value="1"/>
</dbReference>
<organism evidence="3">
    <name type="scientific">Indivirus ILV1</name>
    <dbReference type="NCBI Taxonomy" id="1977633"/>
    <lineage>
        <taxon>Viruses</taxon>
        <taxon>Varidnaviria</taxon>
        <taxon>Bamfordvirae</taxon>
        <taxon>Nucleocytoviricota</taxon>
        <taxon>Megaviricetes</taxon>
        <taxon>Imitervirales</taxon>
        <taxon>Mimiviridae</taxon>
        <taxon>Klosneuvirinae</taxon>
        <taxon>Indivirus</taxon>
    </lineage>
</organism>
<feature type="region of interest" description="Disordered" evidence="1">
    <location>
        <begin position="199"/>
        <end position="227"/>
    </location>
</feature>
<evidence type="ECO:0000256" key="1">
    <source>
        <dbReference type="SAM" id="MobiDB-lite"/>
    </source>
</evidence>
<name>A0A1V0SEA4_9VIRU</name>
<proteinExistence type="predicted"/>
<feature type="compositionally biased region" description="Basic and acidic residues" evidence="1">
    <location>
        <begin position="60"/>
        <end position="72"/>
    </location>
</feature>
<reference evidence="3" key="1">
    <citation type="journal article" date="2017" name="Science">
        <title>Giant viruses with an expanded complement of translation system components.</title>
        <authorList>
            <person name="Schulz F."/>
            <person name="Yutin N."/>
            <person name="Ivanova N.N."/>
            <person name="Ortega D.R."/>
            <person name="Lee T.K."/>
            <person name="Vierheilig J."/>
            <person name="Daims H."/>
            <person name="Horn M."/>
            <person name="Wagner M."/>
            <person name="Jensen G.J."/>
            <person name="Kyrpides N.C."/>
            <person name="Koonin E.V."/>
            <person name="Woyke T."/>
        </authorList>
    </citation>
    <scope>NUCLEOTIDE SEQUENCE</scope>
    <source>
        <strain evidence="3">ILV1</strain>
    </source>
</reference>
<evidence type="ECO:0000259" key="2">
    <source>
        <dbReference type="PROSITE" id="PS51301"/>
    </source>
</evidence>
<dbReference type="InterPro" id="IPR018004">
    <property type="entry name" value="KilA/APSES_HTH"/>
</dbReference>
<dbReference type="Pfam" id="PF04383">
    <property type="entry name" value="KilA-N"/>
    <property type="match status" value="1"/>
</dbReference>
<dbReference type="InterPro" id="IPR017880">
    <property type="entry name" value="KilA_N"/>
</dbReference>
<accession>A0A1V0SEA4</accession>
<gene>
    <name evidence="3" type="ORF">Indivirus_10_15</name>
</gene>
<dbReference type="InterPro" id="IPR022549">
    <property type="entry name" value="DUF3627"/>
</dbReference>
<feature type="region of interest" description="Disordered" evidence="1">
    <location>
        <begin position="60"/>
        <end position="106"/>
    </location>
</feature>
<sequence>MNLITIIVIKLYNMTTNNFSNLAYELINDKYSKAKYLGIECIMETKTGYINAPNFCKEAQKTEDTESQKSEDTESQTPEDTESQKTEDTEAQTPDDTEPQKTRGKKRFDNYIANARYINLVNYMKRSPGFQGDLSIRVTTGNNELRGTYIHPDLLLDLASWISPAAYIKASGIVKNFLLREKEEENMRLKVEKSRLEKMFEESDKRREESDKRREESDKRREEAEKRAEQMLLKMTLQNETTHIKLDETKIKLDETKITLDETKITLQRKIDKTKINLRRVEARVDILVEEVVPPAKKVCLHEQFGIMKLNDSEGKREYKVYCVQTRGVLKARASILKEYPKAILIKEVNPNANAKNFLHKLKEKYGTGKKAIINVSYNFIKLKDRVTEKELIEAIDEVVGEAKNFGV</sequence>
<feature type="domain" description="KilA-N" evidence="2">
    <location>
        <begin position="30"/>
        <end position="177"/>
    </location>
</feature>
<protein>
    <submittedName>
        <fullName evidence="3">KilA-N domain-containing protein</fullName>
    </submittedName>
</protein>